<dbReference type="PROSITE" id="PS00941">
    <property type="entry name" value="CARBOXYLESTERASE_B_2"/>
    <property type="match status" value="1"/>
</dbReference>
<dbReference type="EC" id="3.1.1.-" evidence="6"/>
<keyword evidence="5" id="KW-0325">Glycoprotein</keyword>
<proteinExistence type="inferred from homology"/>
<dbReference type="EMBL" id="JAPWTJ010000555">
    <property type="protein sequence ID" value="KAJ8977382.1"/>
    <property type="molecule type" value="Genomic_DNA"/>
</dbReference>
<dbReference type="SUPFAM" id="SSF53474">
    <property type="entry name" value="alpha/beta-Hydrolases"/>
    <property type="match status" value="2"/>
</dbReference>
<dbReference type="Gene3D" id="3.40.50.1820">
    <property type="entry name" value="alpha/beta hydrolase"/>
    <property type="match status" value="2"/>
</dbReference>
<evidence type="ECO:0000256" key="5">
    <source>
        <dbReference type="ARBA" id="ARBA00023180"/>
    </source>
</evidence>
<dbReference type="Pfam" id="PF00135">
    <property type="entry name" value="COesterase"/>
    <property type="match status" value="2"/>
</dbReference>
<gene>
    <name evidence="8" type="ORF">NQ317_001983</name>
</gene>
<dbReference type="InterPro" id="IPR002018">
    <property type="entry name" value="CarbesteraseB"/>
</dbReference>
<evidence type="ECO:0000313" key="9">
    <source>
        <dbReference type="Proteomes" id="UP001162164"/>
    </source>
</evidence>
<keyword evidence="9" id="KW-1185">Reference proteome</keyword>
<keyword evidence="2" id="KW-0719">Serine esterase</keyword>
<organism evidence="8 9">
    <name type="scientific">Molorchus minor</name>
    <dbReference type="NCBI Taxonomy" id="1323400"/>
    <lineage>
        <taxon>Eukaryota</taxon>
        <taxon>Metazoa</taxon>
        <taxon>Ecdysozoa</taxon>
        <taxon>Arthropoda</taxon>
        <taxon>Hexapoda</taxon>
        <taxon>Insecta</taxon>
        <taxon>Pterygota</taxon>
        <taxon>Neoptera</taxon>
        <taxon>Endopterygota</taxon>
        <taxon>Coleoptera</taxon>
        <taxon>Polyphaga</taxon>
        <taxon>Cucujiformia</taxon>
        <taxon>Chrysomeloidea</taxon>
        <taxon>Cerambycidae</taxon>
        <taxon>Lamiinae</taxon>
        <taxon>Monochamini</taxon>
        <taxon>Molorchus</taxon>
    </lineage>
</organism>
<keyword evidence="4" id="KW-1015">Disulfide bond</keyword>
<dbReference type="InterPro" id="IPR019826">
    <property type="entry name" value="Carboxylesterase_B_AS"/>
</dbReference>
<accession>A0ABQ9JHK8</accession>
<feature type="domain" description="Carboxylesterase type B" evidence="7">
    <location>
        <begin position="14"/>
        <end position="534"/>
    </location>
</feature>
<evidence type="ECO:0000256" key="1">
    <source>
        <dbReference type="ARBA" id="ARBA00005964"/>
    </source>
</evidence>
<evidence type="ECO:0000256" key="2">
    <source>
        <dbReference type="ARBA" id="ARBA00022487"/>
    </source>
</evidence>
<comment type="similarity">
    <text evidence="1 6">Belongs to the type-B carboxylesterase/lipase family.</text>
</comment>
<dbReference type="PROSITE" id="PS00122">
    <property type="entry name" value="CARBOXYLESTERASE_B_1"/>
    <property type="match status" value="1"/>
</dbReference>
<dbReference type="InterPro" id="IPR019819">
    <property type="entry name" value="Carboxylesterase_B_CS"/>
</dbReference>
<evidence type="ECO:0000313" key="8">
    <source>
        <dbReference type="EMBL" id="KAJ8977382.1"/>
    </source>
</evidence>
<dbReference type="InterPro" id="IPR029058">
    <property type="entry name" value="AB_hydrolase_fold"/>
</dbReference>
<reference evidence="8" key="1">
    <citation type="journal article" date="2023" name="Insect Mol. Biol.">
        <title>Genome sequencing provides insights into the evolution of gene families encoding plant cell wall-degrading enzymes in longhorned beetles.</title>
        <authorList>
            <person name="Shin N.R."/>
            <person name="Okamura Y."/>
            <person name="Kirsch R."/>
            <person name="Pauchet Y."/>
        </authorList>
    </citation>
    <scope>NUCLEOTIDE SEQUENCE</scope>
    <source>
        <strain evidence="8">MMC_N1</strain>
    </source>
</reference>
<evidence type="ECO:0000256" key="3">
    <source>
        <dbReference type="ARBA" id="ARBA00022801"/>
    </source>
</evidence>
<evidence type="ECO:0000256" key="4">
    <source>
        <dbReference type="ARBA" id="ARBA00023157"/>
    </source>
</evidence>
<protein>
    <recommendedName>
        <fullName evidence="6">Carboxylic ester hydrolase</fullName>
        <ecNumber evidence="6">3.1.1.-</ecNumber>
    </recommendedName>
</protein>
<evidence type="ECO:0000256" key="6">
    <source>
        <dbReference type="RuleBase" id="RU361235"/>
    </source>
</evidence>
<evidence type="ECO:0000259" key="7">
    <source>
        <dbReference type="Pfam" id="PF00135"/>
    </source>
</evidence>
<dbReference type="PANTHER" id="PTHR43142:SF1">
    <property type="entry name" value="CARBOXYLIC ESTER HYDROLASE"/>
    <property type="match status" value="1"/>
</dbReference>
<dbReference type="Proteomes" id="UP001162164">
    <property type="component" value="Unassembled WGS sequence"/>
</dbReference>
<feature type="domain" description="Carboxylesterase type B" evidence="7">
    <location>
        <begin position="604"/>
        <end position="683"/>
    </location>
</feature>
<name>A0ABQ9JHK8_9CUCU</name>
<keyword evidence="3 6" id="KW-0378">Hydrolase</keyword>
<sequence>MSFEFNGLKSSEEVIVSLPKGPIRGRVEVTYSNVTFYAFQQVPYAMPPLGKLRFMAPQPVSAWSDVLDCTVETKICRQTSRHGKLENDDCLYLNIYTPAEPGSNNSLSVMFYIYGGGFVRGSATFGLVGPHFFMEQGVVIVTVNYRTGPQGFLSTGDGVIPGNMGLKDQNLALKWVQENIHLFGGDPDKVTIFGQSAGAASVTYQILSPQSKGLFRAAIAQSGSALSPWAYQRHAKDIAYQLAAQFDPTFNRNRTSLELLELLQSVPEENITAVAESLHPEGVSTENIIQGFYYAPVIEIEHKGAFLTEYQYTLVESGNFTKVPLVIGICSEESLSRAANLTAFKEVVENYESNIKNLVNEDMHITDSETLASVGEEIRKIYADDQLAANLSNAVRFYSDTSFNRGVIRYAELQSQYTDVYFYQFTYYGEMMGMHLPNLLGAGRVSHAGDLRYEWALNNESNVHIYDDDDVRTQQRYIKLFTDFSKHLNPTPEQSSLMQNLIWPKVTSENFYYLDIDTNLTIRTNPKGESYSKWTDIYDKWGVRPFDTKRICGDSESRDRISHSALLMFFDKLGFQDKCVILHSDSDDIPSDIEDAARNANSEELVINIKNGKIKGRTEVTYSNVTFYAFQQIPYAKPPVEKLRFMAPQPAEAWDDILDCTVDTKICRQMKQNSTMESEDCLYCKCVHTSETRN</sequence>
<dbReference type="PANTHER" id="PTHR43142">
    <property type="entry name" value="CARBOXYLIC ESTER HYDROLASE"/>
    <property type="match status" value="1"/>
</dbReference>
<comment type="caution">
    <text evidence="8">The sequence shown here is derived from an EMBL/GenBank/DDBJ whole genome shotgun (WGS) entry which is preliminary data.</text>
</comment>